<dbReference type="RefSeq" id="WP_189424798.1">
    <property type="nucleotide sequence ID" value="NZ_BMZE01000002.1"/>
</dbReference>
<dbReference type="InterPro" id="IPR021799">
    <property type="entry name" value="PIN-like_prokaryotic"/>
</dbReference>
<accession>A0A918S4U7</accession>
<dbReference type="Proteomes" id="UP000646579">
    <property type="component" value="Unassembled WGS sequence"/>
</dbReference>
<dbReference type="InterPro" id="IPR029060">
    <property type="entry name" value="PIN-like_dom_sf"/>
</dbReference>
<organism evidence="1 2">
    <name type="scientific">Devosia pacifica</name>
    <dbReference type="NCBI Taxonomy" id="1335967"/>
    <lineage>
        <taxon>Bacteria</taxon>
        <taxon>Pseudomonadati</taxon>
        <taxon>Pseudomonadota</taxon>
        <taxon>Alphaproteobacteria</taxon>
        <taxon>Hyphomicrobiales</taxon>
        <taxon>Devosiaceae</taxon>
        <taxon>Devosia</taxon>
    </lineage>
</organism>
<proteinExistence type="predicted"/>
<evidence type="ECO:0008006" key="3">
    <source>
        <dbReference type="Google" id="ProtNLM"/>
    </source>
</evidence>
<comment type="caution">
    <text evidence="1">The sequence shown here is derived from an EMBL/GenBank/DDBJ whole genome shotgun (WGS) entry which is preliminary data.</text>
</comment>
<dbReference type="SUPFAM" id="SSF88723">
    <property type="entry name" value="PIN domain-like"/>
    <property type="match status" value="1"/>
</dbReference>
<name>A0A918S4U7_9HYPH</name>
<evidence type="ECO:0000313" key="1">
    <source>
        <dbReference type="EMBL" id="GHA20445.1"/>
    </source>
</evidence>
<sequence>MTSIIVNDASCLIDLKKGRLLHALIALPYRFIVPLPIRQSELLDFTPQEWRMLEDGGWQTFDLPPDVMTKAFTIGAQYGRLSPNDCFCLATTMAHDEATLLTGDNLLRRAAQEHAVAVHGVLWIIDLLADSRSCEADLLIEALECWRDDRTVFLPPDEIDRRLRSLRKRLR</sequence>
<dbReference type="AlphaFoldDB" id="A0A918S4U7"/>
<dbReference type="Pfam" id="PF11848">
    <property type="entry name" value="DUF3368"/>
    <property type="match status" value="1"/>
</dbReference>
<keyword evidence="2" id="KW-1185">Reference proteome</keyword>
<reference evidence="1" key="2">
    <citation type="submission" date="2020-09" db="EMBL/GenBank/DDBJ databases">
        <authorList>
            <person name="Sun Q."/>
            <person name="Kim S."/>
        </authorList>
    </citation>
    <scope>NUCLEOTIDE SEQUENCE</scope>
    <source>
        <strain evidence="1">KCTC 32437</strain>
    </source>
</reference>
<protein>
    <recommendedName>
        <fullName evidence="3">PIN domain-containing protein</fullName>
    </recommendedName>
</protein>
<reference evidence="1" key="1">
    <citation type="journal article" date="2014" name="Int. J. Syst. Evol. Microbiol.">
        <title>Complete genome sequence of Corynebacterium casei LMG S-19264T (=DSM 44701T), isolated from a smear-ripened cheese.</title>
        <authorList>
            <consortium name="US DOE Joint Genome Institute (JGI-PGF)"/>
            <person name="Walter F."/>
            <person name="Albersmeier A."/>
            <person name="Kalinowski J."/>
            <person name="Ruckert C."/>
        </authorList>
    </citation>
    <scope>NUCLEOTIDE SEQUENCE</scope>
    <source>
        <strain evidence="1">KCTC 32437</strain>
    </source>
</reference>
<dbReference type="EMBL" id="BMZE01000002">
    <property type="protein sequence ID" value="GHA20445.1"/>
    <property type="molecule type" value="Genomic_DNA"/>
</dbReference>
<evidence type="ECO:0000313" key="2">
    <source>
        <dbReference type="Proteomes" id="UP000646579"/>
    </source>
</evidence>
<gene>
    <name evidence="1" type="ORF">GCM10007989_14380</name>
</gene>